<dbReference type="AlphaFoldDB" id="B1KFX7"/>
<feature type="domain" description="GST N-terminal" evidence="1">
    <location>
        <begin position="1"/>
        <end position="60"/>
    </location>
</feature>
<name>B1KFX7_SHEWM</name>
<dbReference type="eggNOG" id="COG0625">
    <property type="taxonomic scope" value="Bacteria"/>
</dbReference>
<reference evidence="3 4" key="1">
    <citation type="submission" date="2008-02" db="EMBL/GenBank/DDBJ databases">
        <title>Complete sequence of Shewanella woodyi ATCC 51908.</title>
        <authorList>
            <consortium name="US DOE Joint Genome Institute"/>
            <person name="Copeland A."/>
            <person name="Lucas S."/>
            <person name="Lapidus A."/>
            <person name="Glavina del Rio T."/>
            <person name="Dalin E."/>
            <person name="Tice H."/>
            <person name="Bruce D."/>
            <person name="Goodwin L."/>
            <person name="Pitluck S."/>
            <person name="Sims D."/>
            <person name="Brettin T."/>
            <person name="Detter J.C."/>
            <person name="Han C."/>
            <person name="Kuske C.R."/>
            <person name="Schmutz J."/>
            <person name="Larimer F."/>
            <person name="Land M."/>
            <person name="Hauser L."/>
            <person name="Kyrpides N."/>
            <person name="Lykidis A."/>
            <person name="Zhao J.-S."/>
            <person name="Richardson P."/>
        </authorList>
    </citation>
    <scope>NUCLEOTIDE SEQUENCE [LARGE SCALE GENOMIC DNA]</scope>
    <source>
        <strain evidence="4">ATCC 51908 / MS32</strain>
    </source>
</reference>
<evidence type="ECO:0000259" key="2">
    <source>
        <dbReference type="PROSITE" id="PS50405"/>
    </source>
</evidence>
<dbReference type="HOGENOM" id="CLU_045103_1_0_6"/>
<dbReference type="SUPFAM" id="SSF47616">
    <property type="entry name" value="GST C-terminal domain-like"/>
    <property type="match status" value="1"/>
</dbReference>
<protein>
    <recommendedName>
        <fullName evidence="5">Glutathione S-transferase</fullName>
    </recommendedName>
</protein>
<dbReference type="PROSITE" id="PS50404">
    <property type="entry name" value="GST_NTER"/>
    <property type="match status" value="1"/>
</dbReference>
<keyword evidence="4" id="KW-1185">Reference proteome</keyword>
<dbReference type="Pfam" id="PF13417">
    <property type="entry name" value="GST_N_3"/>
    <property type="match status" value="1"/>
</dbReference>
<dbReference type="SUPFAM" id="SSF52833">
    <property type="entry name" value="Thioredoxin-like"/>
    <property type="match status" value="1"/>
</dbReference>
<dbReference type="PROSITE" id="PS50405">
    <property type="entry name" value="GST_CTER"/>
    <property type="match status" value="1"/>
</dbReference>
<evidence type="ECO:0008006" key="5">
    <source>
        <dbReference type="Google" id="ProtNLM"/>
    </source>
</evidence>
<dbReference type="InterPro" id="IPR036249">
    <property type="entry name" value="Thioredoxin-like_sf"/>
</dbReference>
<accession>B1KFX7</accession>
<proteinExistence type="predicted"/>
<dbReference type="EMBL" id="CP000961">
    <property type="protein sequence ID" value="ACA86684.1"/>
    <property type="molecule type" value="Genomic_DNA"/>
</dbReference>
<evidence type="ECO:0000313" key="4">
    <source>
        <dbReference type="Proteomes" id="UP000002168"/>
    </source>
</evidence>
<organism evidence="3 4">
    <name type="scientific">Shewanella woodyi (strain ATCC 51908 / MS32)</name>
    <dbReference type="NCBI Taxonomy" id="392500"/>
    <lineage>
        <taxon>Bacteria</taxon>
        <taxon>Pseudomonadati</taxon>
        <taxon>Pseudomonadota</taxon>
        <taxon>Gammaproteobacteria</taxon>
        <taxon>Alteromonadales</taxon>
        <taxon>Shewanellaceae</taxon>
        <taxon>Shewanella</taxon>
    </lineage>
</organism>
<dbReference type="InterPro" id="IPR004045">
    <property type="entry name" value="Glutathione_S-Trfase_N"/>
</dbReference>
<dbReference type="Pfam" id="PF00043">
    <property type="entry name" value="GST_C"/>
    <property type="match status" value="1"/>
</dbReference>
<dbReference type="Proteomes" id="UP000002168">
    <property type="component" value="Chromosome"/>
</dbReference>
<feature type="domain" description="GST C-terminal" evidence="2">
    <location>
        <begin position="65"/>
        <end position="234"/>
    </location>
</feature>
<dbReference type="Gene3D" id="1.20.1050.10">
    <property type="match status" value="2"/>
</dbReference>
<evidence type="ECO:0000259" key="1">
    <source>
        <dbReference type="PROSITE" id="PS50404"/>
    </source>
</evidence>
<evidence type="ECO:0000313" key="3">
    <source>
        <dbReference type="EMBL" id="ACA86684.1"/>
    </source>
</evidence>
<sequence>MNFKGVDYVNKEINLFEFLATIPKNTGRKAMPALKCKDGGWLCDTPLIMEELEKRHPQPSIEIHTSIQRFVAELFQNWMDDVGIPIALHSRWSYPENYEKLNREEAGKNLLPFMPKFIRNKVADKALSDAMSEKLPNMGVTPDQIPLLEKWATHILGLLDVHLSQYDYLLGGRPTVADYALLGLMQGHLNRDPWPKREWIDLRPHLQKWVEKTHSGAPAKGDLLADDQIPDTLMPIVRIIFDEYMPLMDLTVKQIRLLINEEGLLPGDELPRSTERFLFKMGDGQFKRASFTYSVWRMQRLQKIVSAFSKEEQNRLAAWLLEQGQYNFLDLDFGPNLKPQGLTAALA</sequence>
<dbReference type="KEGG" id="swd:Swoo_2406"/>
<dbReference type="Gene3D" id="3.40.30.10">
    <property type="entry name" value="Glutaredoxin"/>
    <property type="match status" value="1"/>
</dbReference>
<dbReference type="InterPro" id="IPR010987">
    <property type="entry name" value="Glutathione-S-Trfase_C-like"/>
</dbReference>
<gene>
    <name evidence="3" type="ordered locus">Swoo_2406</name>
</gene>
<dbReference type="InterPro" id="IPR004046">
    <property type="entry name" value="GST_C"/>
</dbReference>
<dbReference type="STRING" id="392500.Swoo_2406"/>
<dbReference type="InterPro" id="IPR036282">
    <property type="entry name" value="Glutathione-S-Trfase_C_sf"/>
</dbReference>